<name>A0ABU1P6W3_9BACL</name>
<feature type="region of interest" description="Disordered" evidence="1">
    <location>
        <begin position="33"/>
        <end position="56"/>
    </location>
</feature>
<evidence type="ECO:0000256" key="1">
    <source>
        <dbReference type="SAM" id="MobiDB-lite"/>
    </source>
</evidence>
<comment type="caution">
    <text evidence="2">The sequence shown here is derived from an EMBL/GenBank/DDBJ whole genome shotgun (WGS) entry which is preliminary data.</text>
</comment>
<dbReference type="Proteomes" id="UP001267290">
    <property type="component" value="Unassembled WGS sequence"/>
</dbReference>
<proteinExistence type="predicted"/>
<dbReference type="EMBL" id="JAVDSB010000030">
    <property type="protein sequence ID" value="MDR6555476.1"/>
    <property type="molecule type" value="Genomic_DNA"/>
</dbReference>
<feature type="compositionally biased region" description="Acidic residues" evidence="1">
    <location>
        <begin position="38"/>
        <end position="48"/>
    </location>
</feature>
<organism evidence="2 3">
    <name type="scientific">Paenibacillus qinlingensis</name>
    <dbReference type="NCBI Taxonomy" id="1837343"/>
    <lineage>
        <taxon>Bacteria</taxon>
        <taxon>Bacillati</taxon>
        <taxon>Bacillota</taxon>
        <taxon>Bacilli</taxon>
        <taxon>Bacillales</taxon>
        <taxon>Paenibacillaceae</taxon>
        <taxon>Paenibacillus</taxon>
    </lineage>
</organism>
<dbReference type="RefSeq" id="WP_310502802.1">
    <property type="nucleotide sequence ID" value="NZ_JAVDSB010000030.1"/>
</dbReference>
<accession>A0ABU1P6W3</accession>
<evidence type="ECO:0000313" key="2">
    <source>
        <dbReference type="EMBL" id="MDR6555476.1"/>
    </source>
</evidence>
<keyword evidence="3" id="KW-1185">Reference proteome</keyword>
<evidence type="ECO:0000313" key="3">
    <source>
        <dbReference type="Proteomes" id="UP001267290"/>
    </source>
</evidence>
<sequence>MPTCVKCGYWDETDAEFDSTRTICEGCMEQPKPRELDPVEPDWEEDDYGNFRPVFK</sequence>
<gene>
    <name evidence="2" type="ORF">J2736_006738</name>
</gene>
<reference evidence="2 3" key="1">
    <citation type="submission" date="2023-07" db="EMBL/GenBank/DDBJ databases">
        <title>Sorghum-associated microbial communities from plants grown in Nebraska, USA.</title>
        <authorList>
            <person name="Schachtman D."/>
        </authorList>
    </citation>
    <scope>NUCLEOTIDE SEQUENCE [LARGE SCALE GENOMIC DNA]</scope>
    <source>
        <strain evidence="2 3">CC258</strain>
    </source>
</reference>
<protein>
    <submittedName>
        <fullName evidence="2">Uncharacterized protein</fullName>
    </submittedName>
</protein>